<evidence type="ECO:0000256" key="1">
    <source>
        <dbReference type="ARBA" id="ARBA00022842"/>
    </source>
</evidence>
<name>A0AA39VT99_ACESA</name>
<protein>
    <submittedName>
        <fullName evidence="3">Uncharacterized protein</fullName>
    </submittedName>
</protein>
<gene>
    <name evidence="3" type="ORF">LWI29_029579</name>
</gene>
<evidence type="ECO:0000313" key="3">
    <source>
        <dbReference type="EMBL" id="KAK0597894.1"/>
    </source>
</evidence>
<dbReference type="Proteomes" id="UP001168877">
    <property type="component" value="Unassembled WGS sequence"/>
</dbReference>
<sequence>MTLRIPSMSISILFEDGGQHCFSNWPQKIKLGVEEGWYDGASIAFAVFLVIIVTAISDYHQSLWFQNLNKEKRNIQLEVMRGGKTVKISIFGGSSKYILNKVNYL</sequence>
<keyword evidence="2" id="KW-1133">Transmembrane helix</keyword>
<dbReference type="AlphaFoldDB" id="A0AA39VT99"/>
<accession>A0AA39VT99</accession>
<dbReference type="SUPFAM" id="SSF81665">
    <property type="entry name" value="Calcium ATPase, transmembrane domain M"/>
    <property type="match status" value="1"/>
</dbReference>
<dbReference type="EMBL" id="JAUESC010000004">
    <property type="protein sequence ID" value="KAK0597894.1"/>
    <property type="molecule type" value="Genomic_DNA"/>
</dbReference>
<keyword evidence="4" id="KW-1185">Reference proteome</keyword>
<dbReference type="PANTHER" id="PTHR24093:SF520">
    <property type="entry name" value="CALCIUM-TRANSPORTING ATPASE 9, PLASMA MEMBRANE-TYPE"/>
    <property type="match status" value="1"/>
</dbReference>
<dbReference type="GO" id="GO:0005886">
    <property type="term" value="C:plasma membrane"/>
    <property type="evidence" value="ECO:0007669"/>
    <property type="project" value="TreeGrafter"/>
</dbReference>
<keyword evidence="2" id="KW-0812">Transmembrane</keyword>
<dbReference type="InterPro" id="IPR023298">
    <property type="entry name" value="ATPase_P-typ_TM_dom_sf"/>
</dbReference>
<feature type="transmembrane region" description="Helical" evidence="2">
    <location>
        <begin position="36"/>
        <end position="56"/>
    </location>
</feature>
<keyword evidence="2" id="KW-0472">Membrane</keyword>
<proteinExistence type="predicted"/>
<reference evidence="3" key="2">
    <citation type="submission" date="2023-06" db="EMBL/GenBank/DDBJ databases">
        <authorList>
            <person name="Swenson N.G."/>
            <person name="Wegrzyn J.L."/>
            <person name="Mcevoy S.L."/>
        </authorList>
    </citation>
    <scope>NUCLEOTIDE SEQUENCE</scope>
    <source>
        <strain evidence="3">NS2018</strain>
        <tissue evidence="3">Leaf</tissue>
    </source>
</reference>
<keyword evidence="1" id="KW-0460">Magnesium</keyword>
<comment type="caution">
    <text evidence="3">The sequence shown here is derived from an EMBL/GenBank/DDBJ whole genome shotgun (WGS) entry which is preliminary data.</text>
</comment>
<evidence type="ECO:0000313" key="4">
    <source>
        <dbReference type="Proteomes" id="UP001168877"/>
    </source>
</evidence>
<organism evidence="3 4">
    <name type="scientific">Acer saccharum</name>
    <name type="common">Sugar maple</name>
    <dbReference type="NCBI Taxonomy" id="4024"/>
    <lineage>
        <taxon>Eukaryota</taxon>
        <taxon>Viridiplantae</taxon>
        <taxon>Streptophyta</taxon>
        <taxon>Embryophyta</taxon>
        <taxon>Tracheophyta</taxon>
        <taxon>Spermatophyta</taxon>
        <taxon>Magnoliopsida</taxon>
        <taxon>eudicotyledons</taxon>
        <taxon>Gunneridae</taxon>
        <taxon>Pentapetalae</taxon>
        <taxon>rosids</taxon>
        <taxon>malvids</taxon>
        <taxon>Sapindales</taxon>
        <taxon>Sapindaceae</taxon>
        <taxon>Hippocastanoideae</taxon>
        <taxon>Acereae</taxon>
        <taxon>Acer</taxon>
    </lineage>
</organism>
<evidence type="ECO:0000256" key="2">
    <source>
        <dbReference type="SAM" id="Phobius"/>
    </source>
</evidence>
<dbReference type="GO" id="GO:0005388">
    <property type="term" value="F:P-type calcium transporter activity"/>
    <property type="evidence" value="ECO:0007669"/>
    <property type="project" value="TreeGrafter"/>
</dbReference>
<reference evidence="3" key="1">
    <citation type="journal article" date="2022" name="Plant J.">
        <title>Strategies of tolerance reflected in two North American maple genomes.</title>
        <authorList>
            <person name="McEvoy S.L."/>
            <person name="Sezen U.U."/>
            <person name="Trouern-Trend A."/>
            <person name="McMahon S.M."/>
            <person name="Schaberg P.G."/>
            <person name="Yang J."/>
            <person name="Wegrzyn J.L."/>
            <person name="Swenson N.G."/>
        </authorList>
    </citation>
    <scope>NUCLEOTIDE SEQUENCE</scope>
    <source>
        <strain evidence="3">NS2018</strain>
    </source>
</reference>
<dbReference type="PANTHER" id="PTHR24093">
    <property type="entry name" value="CATION TRANSPORTING ATPASE"/>
    <property type="match status" value="1"/>
</dbReference>